<dbReference type="PRINTS" id="PR00032">
    <property type="entry name" value="HTHARAC"/>
</dbReference>
<evidence type="ECO:0000256" key="1">
    <source>
        <dbReference type="ARBA" id="ARBA00023015"/>
    </source>
</evidence>
<dbReference type="Proteomes" id="UP000829455">
    <property type="component" value="Chromosome"/>
</dbReference>
<dbReference type="PANTHER" id="PTHR43280:SF28">
    <property type="entry name" value="HTH-TYPE TRANSCRIPTIONAL ACTIVATOR RHAS"/>
    <property type="match status" value="1"/>
</dbReference>
<keyword evidence="2" id="KW-0238">DNA-binding</keyword>
<proteinExistence type="predicted"/>
<keyword evidence="8" id="KW-1185">Reference proteome</keyword>
<dbReference type="Pfam" id="PF12833">
    <property type="entry name" value="HTH_18"/>
    <property type="match status" value="1"/>
</dbReference>
<dbReference type="EMBL" id="CP094241">
    <property type="protein sequence ID" value="UNV85237.1"/>
    <property type="molecule type" value="Genomic_DNA"/>
</dbReference>
<keyword evidence="1" id="KW-0805">Transcription regulation</keyword>
<dbReference type="PROSITE" id="PS01124">
    <property type="entry name" value="HTH_ARAC_FAMILY_2"/>
    <property type="match status" value="1"/>
</dbReference>
<sequence length="309" mass="34821">MERDSLNSQHFVRLVQQGGGSDYLSGNYRFDTLHSGISLHGGCVTAQKDFQSTQLAEPYISFILLLEGRLDFAINQNRYQIEADGGRVVLIAAEEEILFSRYLYQGEKTAKITLKGIEQWLSQPQYAAMLPAVYRETVRHWHLSDELRALAENSLMLSAQGDGLGDVLQREADALQLLAGLWRDFCSRYPLSPSPEKSGGTVRPSDGDGFVHGLNQAFDQGAHQVAELAAALHVSERTLQRRLRDYFGITVSDWLRHKHMQYALYALTTGKESISEIAYRCGYGHTSSFTQAFKQYFDCTPAEVRKRED</sequence>
<accession>A0AA36UIB2</accession>
<organism evidence="5 7">
    <name type="scientific">Neisseria macacae ATCC 33926</name>
    <dbReference type="NCBI Taxonomy" id="997348"/>
    <lineage>
        <taxon>Bacteria</taxon>
        <taxon>Pseudomonadati</taxon>
        <taxon>Pseudomonadota</taxon>
        <taxon>Betaproteobacteria</taxon>
        <taxon>Neisseriales</taxon>
        <taxon>Neisseriaceae</taxon>
        <taxon>Neisseria</taxon>
    </lineage>
</organism>
<reference evidence="5 7" key="1">
    <citation type="submission" date="2011-05" db="EMBL/GenBank/DDBJ databases">
        <authorList>
            <person name="Muzny D."/>
            <person name="Qin X."/>
            <person name="Deng J."/>
            <person name="Jiang H."/>
            <person name="Liu Y."/>
            <person name="Qu J."/>
            <person name="Song X.-Z."/>
            <person name="Zhang L."/>
            <person name="Thornton R."/>
            <person name="Coyle M."/>
            <person name="Francisco L."/>
            <person name="Jackson L."/>
            <person name="Javaid M."/>
            <person name="Korchina V."/>
            <person name="Kovar C."/>
            <person name="Mata R."/>
            <person name="Mathew T."/>
            <person name="Ngo R."/>
            <person name="Nguyen L."/>
            <person name="Nguyen N."/>
            <person name="Okwuonu G."/>
            <person name="Ongeri F."/>
            <person name="Pham C."/>
            <person name="Simmons D."/>
            <person name="Wilczek-Boney K."/>
            <person name="Hale W."/>
            <person name="Jakkamsetti A."/>
            <person name="Pham P."/>
            <person name="Ruth R."/>
            <person name="San Lucas F."/>
            <person name="Warren J."/>
            <person name="Zhang J."/>
            <person name="Zhao Z."/>
            <person name="Zhou C."/>
            <person name="Zhu D."/>
            <person name="Lee S."/>
            <person name="Bess C."/>
            <person name="Blankenburg K."/>
            <person name="Forbes L."/>
            <person name="Fu Q."/>
            <person name="Gubbala S."/>
            <person name="Hirani K."/>
            <person name="Jayaseelan J.C."/>
            <person name="Lara F."/>
            <person name="Munidasa M."/>
            <person name="Palculict T."/>
            <person name="Patil S."/>
            <person name="Pu L.-L."/>
            <person name="Saada N."/>
            <person name="Tang L."/>
            <person name="Weissenberger G."/>
            <person name="Zhu Y."/>
            <person name="Hemphill L."/>
            <person name="Shang Y."/>
            <person name="Youmans B."/>
            <person name="Ayvaz T."/>
            <person name="Ross M."/>
            <person name="Santibanez J."/>
            <person name="Aqrawi P."/>
            <person name="Gross S."/>
            <person name="Joshi V."/>
            <person name="Fowler G."/>
            <person name="Nazareth L."/>
            <person name="Reid J."/>
            <person name="Worley K."/>
            <person name="Petrosino J."/>
            <person name="Highlander S."/>
            <person name="Gibbs R."/>
        </authorList>
    </citation>
    <scope>NUCLEOTIDE SEQUENCE [LARGE SCALE GENOMIC DNA]</scope>
    <source>
        <strain evidence="5 7">ATCC 33926</strain>
    </source>
</reference>
<gene>
    <name evidence="5" type="ORF">HMPREF9418_2448</name>
    <name evidence="6" type="ORF">MON40_01535</name>
</gene>
<dbReference type="InterPro" id="IPR020449">
    <property type="entry name" value="Tscrpt_reg_AraC-type_HTH"/>
</dbReference>
<dbReference type="InterPro" id="IPR009057">
    <property type="entry name" value="Homeodomain-like_sf"/>
</dbReference>
<feature type="domain" description="HTH araC/xylS-type" evidence="4">
    <location>
        <begin position="208"/>
        <end position="307"/>
    </location>
</feature>
<dbReference type="PANTHER" id="PTHR43280">
    <property type="entry name" value="ARAC-FAMILY TRANSCRIPTIONAL REGULATOR"/>
    <property type="match status" value="1"/>
</dbReference>
<evidence type="ECO:0000259" key="4">
    <source>
        <dbReference type="PROSITE" id="PS01124"/>
    </source>
</evidence>
<protein>
    <submittedName>
        <fullName evidence="5">AraC family transcriptional regulator</fullName>
    </submittedName>
    <submittedName>
        <fullName evidence="6">Helix-turn-helix transcriptional regulator</fullName>
    </submittedName>
</protein>
<evidence type="ECO:0000256" key="3">
    <source>
        <dbReference type="ARBA" id="ARBA00023163"/>
    </source>
</evidence>
<reference evidence="6 8" key="2">
    <citation type="submission" date="2022-03" db="EMBL/GenBank/DDBJ databases">
        <title>Genome sequencing of Neisseria macacae.</title>
        <authorList>
            <person name="Baek M.-G."/>
        </authorList>
    </citation>
    <scope>NUCLEOTIDE SEQUENCE [LARGE SCALE GENOMIC DNA]</scope>
    <source>
        <strain evidence="6 8">ATCC 33926</strain>
    </source>
</reference>
<dbReference type="SMART" id="SM00342">
    <property type="entry name" value="HTH_ARAC"/>
    <property type="match status" value="1"/>
</dbReference>
<dbReference type="GO" id="GO:0043565">
    <property type="term" value="F:sequence-specific DNA binding"/>
    <property type="evidence" value="ECO:0007669"/>
    <property type="project" value="InterPro"/>
</dbReference>
<evidence type="ECO:0000313" key="6">
    <source>
        <dbReference type="EMBL" id="UNV85237.1"/>
    </source>
</evidence>
<dbReference type="EMBL" id="AFQE01000121">
    <property type="protein sequence ID" value="EGQ75363.1"/>
    <property type="molecule type" value="Genomic_DNA"/>
</dbReference>
<dbReference type="GO" id="GO:0003700">
    <property type="term" value="F:DNA-binding transcription factor activity"/>
    <property type="evidence" value="ECO:0007669"/>
    <property type="project" value="InterPro"/>
</dbReference>
<dbReference type="SUPFAM" id="SSF46689">
    <property type="entry name" value="Homeodomain-like"/>
    <property type="match status" value="1"/>
</dbReference>
<evidence type="ECO:0000313" key="7">
    <source>
        <dbReference type="Proteomes" id="UP000004982"/>
    </source>
</evidence>
<dbReference type="Proteomes" id="UP000004982">
    <property type="component" value="Unassembled WGS sequence"/>
</dbReference>
<name>A0AA36UIB2_9NEIS</name>
<keyword evidence="3" id="KW-0804">Transcription</keyword>
<evidence type="ECO:0000313" key="5">
    <source>
        <dbReference type="EMBL" id="EGQ75363.1"/>
    </source>
</evidence>
<dbReference type="InterPro" id="IPR018060">
    <property type="entry name" value="HTH_AraC"/>
</dbReference>
<evidence type="ECO:0000313" key="8">
    <source>
        <dbReference type="Proteomes" id="UP000829455"/>
    </source>
</evidence>
<evidence type="ECO:0000256" key="2">
    <source>
        <dbReference type="ARBA" id="ARBA00023125"/>
    </source>
</evidence>
<dbReference type="Gene3D" id="1.10.10.60">
    <property type="entry name" value="Homeodomain-like"/>
    <property type="match status" value="1"/>
</dbReference>
<dbReference type="AlphaFoldDB" id="A0AA36UIB2"/>
<dbReference type="RefSeq" id="WP_003779725.1">
    <property type="nucleotide sequence ID" value="NZ_CP094241.1"/>
</dbReference>